<evidence type="ECO:0000313" key="2">
    <source>
        <dbReference type="EMBL" id="KAF2438039.1"/>
    </source>
</evidence>
<sequence length="129" mass="13762">MRFAPILSLLPLVISLPSLDAALLKTTFITKKSGNFPQTESNSVVGGLAGLIAPIQTSLTALSARYEVFKRTLELPIVLFDLKILKAYTDDLIDAVTAKVVPESARLLGLGNGIIDTAFDDVIAVYKGS</sequence>
<organism evidence="2 3">
    <name type="scientific">Karstenula rhodostoma CBS 690.94</name>
    <dbReference type="NCBI Taxonomy" id="1392251"/>
    <lineage>
        <taxon>Eukaryota</taxon>
        <taxon>Fungi</taxon>
        <taxon>Dikarya</taxon>
        <taxon>Ascomycota</taxon>
        <taxon>Pezizomycotina</taxon>
        <taxon>Dothideomycetes</taxon>
        <taxon>Pleosporomycetidae</taxon>
        <taxon>Pleosporales</taxon>
        <taxon>Massarineae</taxon>
        <taxon>Didymosphaeriaceae</taxon>
        <taxon>Karstenula</taxon>
    </lineage>
</organism>
<dbReference type="EMBL" id="MU001513">
    <property type="protein sequence ID" value="KAF2438039.1"/>
    <property type="molecule type" value="Genomic_DNA"/>
</dbReference>
<gene>
    <name evidence="2" type="ORF">P171DRAFT_491336</name>
</gene>
<accession>A0A9P4P479</accession>
<evidence type="ECO:0000256" key="1">
    <source>
        <dbReference type="SAM" id="SignalP"/>
    </source>
</evidence>
<evidence type="ECO:0000313" key="3">
    <source>
        <dbReference type="Proteomes" id="UP000799764"/>
    </source>
</evidence>
<comment type="caution">
    <text evidence="2">The sequence shown here is derived from an EMBL/GenBank/DDBJ whole genome shotgun (WGS) entry which is preliminary data.</text>
</comment>
<feature type="chain" id="PRO_5040202224" evidence="1">
    <location>
        <begin position="22"/>
        <end position="129"/>
    </location>
</feature>
<dbReference type="AlphaFoldDB" id="A0A9P4P479"/>
<keyword evidence="1" id="KW-0732">Signal</keyword>
<dbReference type="Pfam" id="PF12296">
    <property type="entry name" value="HsbA"/>
    <property type="match status" value="1"/>
</dbReference>
<dbReference type="OrthoDB" id="2422134at2759"/>
<dbReference type="Gene3D" id="1.20.1280.140">
    <property type="match status" value="1"/>
</dbReference>
<reference evidence="2" key="1">
    <citation type="journal article" date="2020" name="Stud. Mycol.">
        <title>101 Dothideomycetes genomes: a test case for predicting lifestyles and emergence of pathogens.</title>
        <authorList>
            <person name="Haridas S."/>
            <person name="Albert R."/>
            <person name="Binder M."/>
            <person name="Bloem J."/>
            <person name="Labutti K."/>
            <person name="Salamov A."/>
            <person name="Andreopoulos B."/>
            <person name="Baker S."/>
            <person name="Barry K."/>
            <person name="Bills G."/>
            <person name="Bluhm B."/>
            <person name="Cannon C."/>
            <person name="Castanera R."/>
            <person name="Culley D."/>
            <person name="Daum C."/>
            <person name="Ezra D."/>
            <person name="Gonzalez J."/>
            <person name="Henrissat B."/>
            <person name="Kuo A."/>
            <person name="Liang C."/>
            <person name="Lipzen A."/>
            <person name="Lutzoni F."/>
            <person name="Magnuson J."/>
            <person name="Mondo S."/>
            <person name="Nolan M."/>
            <person name="Ohm R."/>
            <person name="Pangilinan J."/>
            <person name="Park H.-J."/>
            <person name="Ramirez L."/>
            <person name="Alfaro M."/>
            <person name="Sun H."/>
            <person name="Tritt A."/>
            <person name="Yoshinaga Y."/>
            <person name="Zwiers L.-H."/>
            <person name="Turgeon B."/>
            <person name="Goodwin S."/>
            <person name="Spatafora J."/>
            <person name="Crous P."/>
            <person name="Grigoriev I."/>
        </authorList>
    </citation>
    <scope>NUCLEOTIDE SEQUENCE</scope>
    <source>
        <strain evidence="2">CBS 690.94</strain>
    </source>
</reference>
<name>A0A9P4P479_9PLEO</name>
<keyword evidence="3" id="KW-1185">Reference proteome</keyword>
<feature type="signal peptide" evidence="1">
    <location>
        <begin position="1"/>
        <end position="21"/>
    </location>
</feature>
<proteinExistence type="predicted"/>
<dbReference type="InterPro" id="IPR021054">
    <property type="entry name" value="Cell_wall_mannoprotein_1"/>
</dbReference>
<dbReference type="Proteomes" id="UP000799764">
    <property type="component" value="Unassembled WGS sequence"/>
</dbReference>
<protein>
    <submittedName>
        <fullName evidence="2">Uncharacterized protein</fullName>
    </submittedName>
</protein>